<name>U2YBJ5_9SPHN</name>
<dbReference type="EMBL" id="BASZ01000012">
    <property type="protein sequence ID" value="GAD50841.1"/>
    <property type="molecule type" value="Genomic_DNA"/>
</dbReference>
<dbReference type="InterPro" id="IPR001296">
    <property type="entry name" value="Glyco_trans_1"/>
</dbReference>
<reference evidence="3 4" key="1">
    <citation type="submission" date="2013-09" db="EMBL/GenBank/DDBJ databases">
        <title>Whole genome shotgun sequence of Novosphingobium tardaugens NBRC 16725.</title>
        <authorList>
            <person name="Isaki S."/>
            <person name="Hosoyama A."/>
            <person name="Tsuchikane K."/>
            <person name="Katsumata H."/>
            <person name="Ando Y."/>
            <person name="Yamazaki S."/>
            <person name="Fujita N."/>
        </authorList>
    </citation>
    <scope>NUCLEOTIDE SEQUENCE [LARGE SCALE GENOMIC DNA]</scope>
    <source>
        <strain evidence="3 4">NBRC 16725</strain>
    </source>
</reference>
<dbReference type="SUPFAM" id="SSF53756">
    <property type="entry name" value="UDP-Glycosyltransferase/glycogen phosphorylase"/>
    <property type="match status" value="1"/>
</dbReference>
<evidence type="ECO:0000313" key="3">
    <source>
        <dbReference type="EMBL" id="GAD50841.1"/>
    </source>
</evidence>
<dbReference type="Proteomes" id="UP000016568">
    <property type="component" value="Unassembled WGS sequence"/>
</dbReference>
<dbReference type="GO" id="GO:0016757">
    <property type="term" value="F:glycosyltransferase activity"/>
    <property type="evidence" value="ECO:0007669"/>
    <property type="project" value="UniProtKB-ARBA"/>
</dbReference>
<organism evidence="3 4">
    <name type="scientific">Caenibius tardaugens NBRC 16725</name>
    <dbReference type="NCBI Taxonomy" id="1219035"/>
    <lineage>
        <taxon>Bacteria</taxon>
        <taxon>Pseudomonadati</taxon>
        <taxon>Pseudomonadota</taxon>
        <taxon>Alphaproteobacteria</taxon>
        <taxon>Sphingomonadales</taxon>
        <taxon>Erythrobacteraceae</taxon>
        <taxon>Caenibius</taxon>
    </lineage>
</organism>
<dbReference type="InterPro" id="IPR028098">
    <property type="entry name" value="Glyco_trans_4-like_N"/>
</dbReference>
<feature type="domain" description="Glycosyl transferase family 1" evidence="1">
    <location>
        <begin position="66"/>
        <end position="217"/>
    </location>
</feature>
<feature type="domain" description="Glycosyltransferase subfamily 4-like N-terminal" evidence="2">
    <location>
        <begin position="4"/>
        <end position="52"/>
    </location>
</feature>
<accession>U2YBJ5</accession>
<proteinExistence type="predicted"/>
<evidence type="ECO:0000259" key="1">
    <source>
        <dbReference type="Pfam" id="PF00534"/>
    </source>
</evidence>
<keyword evidence="3" id="KW-0808">Transferase</keyword>
<dbReference type="CDD" id="cd03811">
    <property type="entry name" value="GT4_GT28_WabH-like"/>
    <property type="match status" value="1"/>
</dbReference>
<evidence type="ECO:0000313" key="4">
    <source>
        <dbReference type="Proteomes" id="UP000016568"/>
    </source>
</evidence>
<dbReference type="Gene3D" id="3.40.50.2000">
    <property type="entry name" value="Glycogen Phosphorylase B"/>
    <property type="match status" value="2"/>
</dbReference>
<gene>
    <name evidence="3" type="ORF">NT2_12_01040</name>
</gene>
<dbReference type="eggNOG" id="COG0438">
    <property type="taxonomic scope" value="Bacteria"/>
</dbReference>
<dbReference type="AlphaFoldDB" id="U2YBJ5"/>
<dbReference type="PANTHER" id="PTHR12526">
    <property type="entry name" value="GLYCOSYLTRANSFERASE"/>
    <property type="match status" value="1"/>
</dbReference>
<comment type="caution">
    <text evidence="3">The sequence shown here is derived from an EMBL/GenBank/DDBJ whole genome shotgun (WGS) entry which is preliminary data.</text>
</comment>
<dbReference type="Pfam" id="PF13439">
    <property type="entry name" value="Glyco_transf_4"/>
    <property type="match status" value="1"/>
</dbReference>
<sequence>MAYRIIRFLMGKLYPTADRVVAVSQDMAGELVSELSLPPDQVVAIPNPVDIASLQALSRDRPDHAWFEPGQPPVFLAVGRLDTIKDYPTLLAALSMLRKHREARLIILGEGAERANLEQIIARLDLMDAVDLAGFKDNPFGWMASCNAFVLSSRYEGFPNVLVQAMACGARVISTDCPTGPAEILEHGKWGQLVPVGNTEAMAMAMADTLDEAESRDTRRVVAKYRLDLITSKYERVLVPSLAQDVPTRK</sequence>
<protein>
    <submittedName>
        <fullName evidence="3">Putative glycosyltransferase</fullName>
    </submittedName>
</protein>
<keyword evidence="4" id="KW-1185">Reference proteome</keyword>
<evidence type="ECO:0000259" key="2">
    <source>
        <dbReference type="Pfam" id="PF13439"/>
    </source>
</evidence>
<dbReference type="Pfam" id="PF00534">
    <property type="entry name" value="Glycos_transf_1"/>
    <property type="match status" value="1"/>
</dbReference>